<dbReference type="AlphaFoldDB" id="A0A521C874"/>
<feature type="compositionally biased region" description="Polar residues" evidence="1">
    <location>
        <begin position="145"/>
        <end position="171"/>
    </location>
</feature>
<feature type="region of interest" description="Disordered" evidence="1">
    <location>
        <begin position="250"/>
        <end position="275"/>
    </location>
</feature>
<evidence type="ECO:0000256" key="1">
    <source>
        <dbReference type="SAM" id="MobiDB-lite"/>
    </source>
</evidence>
<proteinExistence type="predicted"/>
<dbReference type="OrthoDB" id="9797543at2"/>
<dbReference type="PANTHER" id="PTHR34475:SF1">
    <property type="entry name" value="CYTOSKELETON PROTEIN RODZ"/>
    <property type="match status" value="1"/>
</dbReference>
<feature type="region of interest" description="Disordered" evidence="1">
    <location>
        <begin position="76"/>
        <end position="220"/>
    </location>
</feature>
<organism evidence="3 4">
    <name type="scientific">Melghirimyces algeriensis</name>
    <dbReference type="NCBI Taxonomy" id="910412"/>
    <lineage>
        <taxon>Bacteria</taxon>
        <taxon>Bacillati</taxon>
        <taxon>Bacillota</taxon>
        <taxon>Bacilli</taxon>
        <taxon>Bacillales</taxon>
        <taxon>Thermoactinomycetaceae</taxon>
        <taxon>Melghirimyces</taxon>
    </lineage>
</organism>
<sequence length="382" mass="42613">MLGIGAQLKEVREKNGFTLEQVQRSTKIHVEYLRALENDQFELLPSPFYVRAFLRTYAHSLGLDAAPLLDRYERLVSGSTGGGQPSGKKRAGQHPYQNRQQMGRRNVSQPSQPTTPTGMDQSFNQAAPQTPKQSMEGTSRHRTIPHQTNPQQSAVGKHSQTLRNPRQSSKLESIPEKKRETQSEAPKQENLEQTFTPRKVSLEVKKGREEEKGKSKKSGTRKWLVRIAAVGALVLLSGGAYIVVTNENTTTQSADSGKEQSDKKGVDSAGNNAQADALDAPKLKVVESGEDLEGDLYALEDAEKLKVQIKATKGDTNIRFGKKPNEVDESYEIKVGQQRTLPYDKFVWFRLTKPSNAQIKVNDQEIDTKAQDVPRSYRITVK</sequence>
<accession>A0A521C874</accession>
<dbReference type="Pfam" id="PF13413">
    <property type="entry name" value="HTH_25"/>
    <property type="match status" value="1"/>
</dbReference>
<keyword evidence="2" id="KW-0812">Transmembrane</keyword>
<protein>
    <submittedName>
        <fullName evidence="3">Helix-turn-helix domain-containing protein</fullName>
    </submittedName>
</protein>
<evidence type="ECO:0000313" key="4">
    <source>
        <dbReference type="Proteomes" id="UP000315636"/>
    </source>
</evidence>
<dbReference type="InterPro" id="IPR010982">
    <property type="entry name" value="Lambda_DNA-bd_dom_sf"/>
</dbReference>
<dbReference type="InterPro" id="IPR001387">
    <property type="entry name" value="Cro/C1-type_HTH"/>
</dbReference>
<evidence type="ECO:0000256" key="2">
    <source>
        <dbReference type="SAM" id="Phobius"/>
    </source>
</evidence>
<evidence type="ECO:0000313" key="3">
    <source>
        <dbReference type="EMBL" id="SMO55616.1"/>
    </source>
</evidence>
<feature type="compositionally biased region" description="Basic and acidic residues" evidence="1">
    <location>
        <begin position="173"/>
        <end position="190"/>
    </location>
</feature>
<keyword evidence="4" id="KW-1185">Reference proteome</keyword>
<feature type="compositionally biased region" description="Polar residues" evidence="1">
    <location>
        <begin position="95"/>
        <end position="137"/>
    </location>
</feature>
<keyword evidence="2" id="KW-0472">Membrane</keyword>
<feature type="transmembrane region" description="Helical" evidence="2">
    <location>
        <begin position="223"/>
        <end position="244"/>
    </location>
</feature>
<dbReference type="RefSeq" id="WP_142504935.1">
    <property type="nucleotide sequence ID" value="NZ_FXTI01000003.1"/>
</dbReference>
<dbReference type="Gene3D" id="1.10.260.40">
    <property type="entry name" value="lambda repressor-like DNA-binding domains"/>
    <property type="match status" value="1"/>
</dbReference>
<feature type="compositionally biased region" description="Basic and acidic residues" evidence="1">
    <location>
        <begin position="200"/>
        <end position="213"/>
    </location>
</feature>
<name>A0A521C874_9BACL</name>
<dbReference type="EMBL" id="FXTI01000003">
    <property type="protein sequence ID" value="SMO55616.1"/>
    <property type="molecule type" value="Genomic_DNA"/>
</dbReference>
<gene>
    <name evidence="3" type="ORF">SAMN06264849_103188</name>
</gene>
<dbReference type="CDD" id="cd00093">
    <property type="entry name" value="HTH_XRE"/>
    <property type="match status" value="1"/>
</dbReference>
<dbReference type="GO" id="GO:0003677">
    <property type="term" value="F:DNA binding"/>
    <property type="evidence" value="ECO:0007669"/>
    <property type="project" value="InterPro"/>
</dbReference>
<dbReference type="PANTHER" id="PTHR34475">
    <property type="match status" value="1"/>
</dbReference>
<feature type="compositionally biased region" description="Basic and acidic residues" evidence="1">
    <location>
        <begin position="256"/>
        <end position="266"/>
    </location>
</feature>
<dbReference type="SUPFAM" id="SSF47413">
    <property type="entry name" value="lambda repressor-like DNA-binding domains"/>
    <property type="match status" value="1"/>
</dbReference>
<reference evidence="3 4" key="1">
    <citation type="submission" date="2017-05" db="EMBL/GenBank/DDBJ databases">
        <authorList>
            <person name="Varghese N."/>
            <person name="Submissions S."/>
        </authorList>
    </citation>
    <scope>NUCLEOTIDE SEQUENCE [LARGE SCALE GENOMIC DNA]</scope>
    <source>
        <strain evidence="3 4">DSM 45474</strain>
    </source>
</reference>
<dbReference type="Proteomes" id="UP000315636">
    <property type="component" value="Unassembled WGS sequence"/>
</dbReference>
<dbReference type="InterPro" id="IPR050400">
    <property type="entry name" value="Bact_Cytoskel_RodZ"/>
</dbReference>
<keyword evidence="2" id="KW-1133">Transmembrane helix</keyword>